<keyword evidence="4" id="KW-1133">Transmembrane helix</keyword>
<evidence type="ECO:0000256" key="2">
    <source>
        <dbReference type="ARBA" id="ARBA00022692"/>
    </source>
</evidence>
<comment type="caution">
    <text evidence="9">The sequence shown here is derived from an EMBL/GenBank/DDBJ whole genome shotgun (WGS) entry which is preliminary data.</text>
</comment>
<reference evidence="9" key="2">
    <citation type="submission" date="2023-05" db="EMBL/GenBank/DDBJ databases">
        <authorList>
            <person name="Schelkunov M.I."/>
        </authorList>
    </citation>
    <scope>NUCLEOTIDE SEQUENCE</scope>
    <source>
        <strain evidence="9">Hsosn_3</strain>
        <tissue evidence="9">Leaf</tissue>
    </source>
</reference>
<dbReference type="Gene3D" id="2.90.10.10">
    <property type="entry name" value="Bulb-type lectin domain"/>
    <property type="match status" value="2"/>
</dbReference>
<dbReference type="PANTHER" id="PTHR47974:SF10">
    <property type="entry name" value="RECEPTOR-LIKE SERINE_THREONINE-PROTEIN KINASE"/>
    <property type="match status" value="1"/>
</dbReference>
<evidence type="ECO:0000256" key="1">
    <source>
        <dbReference type="ARBA" id="ARBA00004167"/>
    </source>
</evidence>
<keyword evidence="9" id="KW-0418">Kinase</keyword>
<gene>
    <name evidence="9" type="ORF">POM88_044429</name>
</gene>
<dbReference type="PANTHER" id="PTHR47974">
    <property type="entry name" value="OS07G0415500 PROTEIN"/>
    <property type="match status" value="1"/>
</dbReference>
<comment type="subcellular location">
    <subcellularLocation>
        <location evidence="1">Membrane</location>
        <topology evidence="1">Single-pass membrane protein</topology>
    </subcellularLocation>
</comment>
<evidence type="ECO:0000256" key="5">
    <source>
        <dbReference type="ARBA" id="ARBA00023136"/>
    </source>
</evidence>
<keyword evidence="5" id="KW-0472">Membrane</keyword>
<protein>
    <submittedName>
        <fullName evidence="9">G-type lectin S-receptor serine/threonine-protein kinase</fullName>
    </submittedName>
</protein>
<sequence>MVSSILTNDLDGLVVWSSNTSNLGIEKASLLNNGNLVLVDSEGKIVWESFNSLTSTLVPGQALCFLQTLRAPSTKSTTSYYSFVNRESGELALLWEHSVTYWRSGLRLSVVVKDARFDEDGVLGVFDVGNKMVWSTSSKDFRDPSVKLRHLRIDQDGNLRIYSWDNFVQTWRVGWQAVENQCTVFGACGLYSVYGFNSSGPVCDFLFSDSNEWLLVLLRLILVILGAKS</sequence>
<keyword evidence="7" id="KW-0325">Glycoprotein</keyword>
<organism evidence="9 10">
    <name type="scientific">Heracleum sosnowskyi</name>
    <dbReference type="NCBI Taxonomy" id="360622"/>
    <lineage>
        <taxon>Eukaryota</taxon>
        <taxon>Viridiplantae</taxon>
        <taxon>Streptophyta</taxon>
        <taxon>Embryophyta</taxon>
        <taxon>Tracheophyta</taxon>
        <taxon>Spermatophyta</taxon>
        <taxon>Magnoliopsida</taxon>
        <taxon>eudicotyledons</taxon>
        <taxon>Gunneridae</taxon>
        <taxon>Pentapetalae</taxon>
        <taxon>asterids</taxon>
        <taxon>campanulids</taxon>
        <taxon>Apiales</taxon>
        <taxon>Apiaceae</taxon>
        <taxon>Apioideae</taxon>
        <taxon>apioid superclade</taxon>
        <taxon>Tordylieae</taxon>
        <taxon>Tordyliinae</taxon>
        <taxon>Heracleum</taxon>
    </lineage>
</organism>
<keyword evidence="9" id="KW-0808">Transferase</keyword>
<dbReference type="PROSITE" id="PS50927">
    <property type="entry name" value="BULB_LECTIN"/>
    <property type="match status" value="2"/>
</dbReference>
<dbReference type="EMBL" id="JAUIZM010000010">
    <property type="protein sequence ID" value="KAK1359955.1"/>
    <property type="molecule type" value="Genomic_DNA"/>
</dbReference>
<evidence type="ECO:0000256" key="4">
    <source>
        <dbReference type="ARBA" id="ARBA00022989"/>
    </source>
</evidence>
<evidence type="ECO:0000256" key="6">
    <source>
        <dbReference type="ARBA" id="ARBA00023157"/>
    </source>
</evidence>
<name>A0AAD8M2V2_9APIA</name>
<evidence type="ECO:0000256" key="3">
    <source>
        <dbReference type="ARBA" id="ARBA00022729"/>
    </source>
</evidence>
<dbReference type="SUPFAM" id="SSF51110">
    <property type="entry name" value="alpha-D-mannose-specific plant lectins"/>
    <property type="match status" value="2"/>
</dbReference>
<keyword evidence="10" id="KW-1185">Reference proteome</keyword>
<keyword evidence="3" id="KW-0732">Signal</keyword>
<dbReference type="InterPro" id="IPR001480">
    <property type="entry name" value="Bulb-type_lectin_dom"/>
</dbReference>
<proteinExistence type="predicted"/>
<accession>A0AAD8M2V2</accession>
<dbReference type="Proteomes" id="UP001237642">
    <property type="component" value="Unassembled WGS sequence"/>
</dbReference>
<dbReference type="Pfam" id="PF00954">
    <property type="entry name" value="S_locus_glycop"/>
    <property type="match status" value="1"/>
</dbReference>
<dbReference type="GO" id="GO:0048544">
    <property type="term" value="P:recognition of pollen"/>
    <property type="evidence" value="ECO:0007669"/>
    <property type="project" value="InterPro"/>
</dbReference>
<dbReference type="InterPro" id="IPR000858">
    <property type="entry name" value="S_locus_glycoprot_dom"/>
</dbReference>
<dbReference type="GO" id="GO:0016020">
    <property type="term" value="C:membrane"/>
    <property type="evidence" value="ECO:0007669"/>
    <property type="project" value="UniProtKB-SubCell"/>
</dbReference>
<dbReference type="AlphaFoldDB" id="A0AAD8M2V2"/>
<evidence type="ECO:0000313" key="10">
    <source>
        <dbReference type="Proteomes" id="UP001237642"/>
    </source>
</evidence>
<feature type="domain" description="Bulb-type lectin" evidence="8">
    <location>
        <begin position="54"/>
        <end position="174"/>
    </location>
</feature>
<dbReference type="InterPro" id="IPR036426">
    <property type="entry name" value="Bulb-type_lectin_dom_sf"/>
</dbReference>
<dbReference type="GO" id="GO:0016301">
    <property type="term" value="F:kinase activity"/>
    <property type="evidence" value="ECO:0007669"/>
    <property type="project" value="UniProtKB-KW"/>
</dbReference>
<reference evidence="9" key="1">
    <citation type="submission" date="2023-02" db="EMBL/GenBank/DDBJ databases">
        <title>Genome of toxic invasive species Heracleum sosnowskyi carries increased number of genes despite the absence of recent whole-genome duplications.</title>
        <authorList>
            <person name="Schelkunov M."/>
            <person name="Shtratnikova V."/>
            <person name="Makarenko M."/>
            <person name="Klepikova A."/>
            <person name="Omelchenko D."/>
            <person name="Novikova G."/>
            <person name="Obukhova E."/>
            <person name="Bogdanov V."/>
            <person name="Penin A."/>
            <person name="Logacheva M."/>
        </authorList>
    </citation>
    <scope>NUCLEOTIDE SEQUENCE</scope>
    <source>
        <strain evidence="9">Hsosn_3</strain>
        <tissue evidence="9">Leaf</tissue>
    </source>
</reference>
<dbReference type="Pfam" id="PF01453">
    <property type="entry name" value="B_lectin"/>
    <property type="match status" value="1"/>
</dbReference>
<keyword evidence="2" id="KW-0812">Transmembrane</keyword>
<keyword evidence="6" id="KW-1015">Disulfide bond</keyword>
<evidence type="ECO:0000259" key="8">
    <source>
        <dbReference type="PROSITE" id="PS50927"/>
    </source>
</evidence>
<evidence type="ECO:0000256" key="7">
    <source>
        <dbReference type="ARBA" id="ARBA00023180"/>
    </source>
</evidence>
<feature type="domain" description="Bulb-type lectin" evidence="8">
    <location>
        <begin position="1"/>
        <end position="51"/>
    </location>
</feature>
<evidence type="ECO:0000313" key="9">
    <source>
        <dbReference type="EMBL" id="KAK1359955.1"/>
    </source>
</evidence>